<evidence type="ECO:0000256" key="3">
    <source>
        <dbReference type="ARBA" id="ARBA00023274"/>
    </source>
</evidence>
<dbReference type="GO" id="GO:0003729">
    <property type="term" value="F:mRNA binding"/>
    <property type="evidence" value="ECO:0007669"/>
    <property type="project" value="TreeGrafter"/>
</dbReference>
<dbReference type="NCBIfam" id="TIGR01066">
    <property type="entry name" value="rplM_bact"/>
    <property type="match status" value="1"/>
</dbReference>
<dbReference type="EMBL" id="PEZT01000029">
    <property type="protein sequence ID" value="PIS08736.1"/>
    <property type="molecule type" value="Genomic_DNA"/>
</dbReference>
<dbReference type="GO" id="GO:0017148">
    <property type="term" value="P:negative regulation of translation"/>
    <property type="evidence" value="ECO:0007669"/>
    <property type="project" value="TreeGrafter"/>
</dbReference>
<evidence type="ECO:0000256" key="2">
    <source>
        <dbReference type="ARBA" id="ARBA00022980"/>
    </source>
</evidence>
<dbReference type="Proteomes" id="UP000230093">
    <property type="component" value="Unassembled WGS sequence"/>
</dbReference>
<dbReference type="CDD" id="cd00392">
    <property type="entry name" value="Ribosomal_L13"/>
    <property type="match status" value="1"/>
</dbReference>
<keyword evidence="3 4" id="KW-0687">Ribonucleoprotein</keyword>
<dbReference type="InterPro" id="IPR005823">
    <property type="entry name" value="Ribosomal_uL13_bac-type"/>
</dbReference>
<evidence type="ECO:0000313" key="7">
    <source>
        <dbReference type="Proteomes" id="UP000230093"/>
    </source>
</evidence>
<dbReference type="InterPro" id="IPR036899">
    <property type="entry name" value="Ribosomal_uL13_sf"/>
</dbReference>
<proteinExistence type="inferred from homology"/>
<dbReference type="GO" id="GO:1990904">
    <property type="term" value="C:ribonucleoprotein complex"/>
    <property type="evidence" value="ECO:0007669"/>
    <property type="project" value="UniProtKB-KW"/>
</dbReference>
<name>A0A2H0W7U3_9BACT</name>
<gene>
    <name evidence="4" type="primary">rplM</name>
    <name evidence="6" type="ORF">COT75_05345</name>
</gene>
<comment type="function">
    <text evidence="4">This protein is one of the early assembly proteins of the 50S ribosomal subunit, although it is not seen to bind rRNA by itself. It is important during the early stages of 50S assembly.</text>
</comment>
<dbReference type="GO" id="GO:0006412">
    <property type="term" value="P:translation"/>
    <property type="evidence" value="ECO:0007669"/>
    <property type="project" value="UniProtKB-UniRule"/>
</dbReference>
<dbReference type="GO" id="GO:0003735">
    <property type="term" value="F:structural constituent of ribosome"/>
    <property type="evidence" value="ECO:0007669"/>
    <property type="project" value="InterPro"/>
</dbReference>
<dbReference type="InterPro" id="IPR005822">
    <property type="entry name" value="Ribosomal_uL13"/>
</dbReference>
<reference evidence="7" key="1">
    <citation type="submission" date="2017-09" db="EMBL/GenBank/DDBJ databases">
        <title>Depth-based differentiation of microbial function through sediment-hosted aquifers and enrichment of novel symbionts in the deep terrestrial subsurface.</title>
        <authorList>
            <person name="Probst A.J."/>
            <person name="Ladd B."/>
            <person name="Jarett J.K."/>
            <person name="Geller-Mcgrath D.E."/>
            <person name="Sieber C.M.K."/>
            <person name="Emerson J.B."/>
            <person name="Anantharaman K."/>
            <person name="Thomas B.C."/>
            <person name="Malmstrom R."/>
            <person name="Stieglmeier M."/>
            <person name="Klingl A."/>
            <person name="Woyke T."/>
            <person name="Ryan C.M."/>
            <person name="Banfield J.F."/>
        </authorList>
    </citation>
    <scope>NUCLEOTIDE SEQUENCE [LARGE SCALE GENOMIC DNA]</scope>
</reference>
<sequence>MTTYSPKLKDIKREWHLVDLKARILGRVASEIAQLLIGKHKVYYVSHLDCGDYVVCLNASKIKVSGGKEDKKIYYRHSGYPGGLKEVTFRQQMEKNPRKIIEMAIKNMLPKNKLRDKRMARLKVFSGQNHNFEDKFSSKKNKKENKEDKKVKKNK</sequence>
<dbReference type="HAMAP" id="MF_01366">
    <property type="entry name" value="Ribosomal_uL13"/>
    <property type="match status" value="1"/>
</dbReference>
<keyword evidence="2 4" id="KW-0689">Ribosomal protein</keyword>
<accession>A0A2H0W7U3</accession>
<evidence type="ECO:0000256" key="4">
    <source>
        <dbReference type="HAMAP-Rule" id="MF_01366"/>
    </source>
</evidence>
<dbReference type="Gene3D" id="3.90.1180.10">
    <property type="entry name" value="Ribosomal protein L13"/>
    <property type="match status" value="1"/>
</dbReference>
<dbReference type="Pfam" id="PF00572">
    <property type="entry name" value="Ribosomal_L13"/>
    <property type="match status" value="1"/>
</dbReference>
<feature type="compositionally biased region" description="Basic and acidic residues" evidence="5">
    <location>
        <begin position="144"/>
        <end position="155"/>
    </location>
</feature>
<feature type="region of interest" description="Disordered" evidence="5">
    <location>
        <begin position="132"/>
        <end position="155"/>
    </location>
</feature>
<evidence type="ECO:0000256" key="5">
    <source>
        <dbReference type="SAM" id="MobiDB-lite"/>
    </source>
</evidence>
<dbReference type="GO" id="GO:0005840">
    <property type="term" value="C:ribosome"/>
    <property type="evidence" value="ECO:0007669"/>
    <property type="project" value="UniProtKB-KW"/>
</dbReference>
<dbReference type="PANTHER" id="PTHR11545:SF2">
    <property type="entry name" value="LARGE RIBOSOMAL SUBUNIT PROTEIN UL13M"/>
    <property type="match status" value="1"/>
</dbReference>
<dbReference type="PANTHER" id="PTHR11545">
    <property type="entry name" value="RIBOSOMAL PROTEIN L13"/>
    <property type="match status" value="1"/>
</dbReference>
<protein>
    <recommendedName>
        <fullName evidence="4">Large ribosomal subunit protein uL13</fullName>
    </recommendedName>
</protein>
<comment type="subunit">
    <text evidence="4">Part of the 50S ribosomal subunit.</text>
</comment>
<comment type="similarity">
    <text evidence="1 4">Belongs to the universal ribosomal protein uL13 family.</text>
</comment>
<evidence type="ECO:0000313" key="6">
    <source>
        <dbReference type="EMBL" id="PIS08736.1"/>
    </source>
</evidence>
<dbReference type="PIRSF" id="PIRSF002181">
    <property type="entry name" value="Ribosomal_L13"/>
    <property type="match status" value="1"/>
</dbReference>
<dbReference type="SUPFAM" id="SSF52161">
    <property type="entry name" value="Ribosomal protein L13"/>
    <property type="match status" value="1"/>
</dbReference>
<organism evidence="6 7">
    <name type="scientific">Candidatus Beckwithbacteria bacterium CG10_big_fil_rev_8_21_14_0_10_34_10</name>
    <dbReference type="NCBI Taxonomy" id="1974495"/>
    <lineage>
        <taxon>Bacteria</taxon>
        <taxon>Candidatus Beckwithiibacteriota</taxon>
    </lineage>
</organism>
<evidence type="ECO:0000256" key="1">
    <source>
        <dbReference type="ARBA" id="ARBA00006227"/>
    </source>
</evidence>
<dbReference type="AlphaFoldDB" id="A0A2H0W7U3"/>
<comment type="caution">
    <text evidence="6">The sequence shown here is derived from an EMBL/GenBank/DDBJ whole genome shotgun (WGS) entry which is preliminary data.</text>
</comment>